<dbReference type="eggNOG" id="COG3791">
    <property type="taxonomic scope" value="Bacteria"/>
</dbReference>
<organism evidence="1 2">
    <name type="scientific">Salinisphaera hydrothermalis (strain C41B8)</name>
    <dbReference type="NCBI Taxonomy" id="1304275"/>
    <lineage>
        <taxon>Bacteria</taxon>
        <taxon>Pseudomonadati</taxon>
        <taxon>Pseudomonadota</taxon>
        <taxon>Gammaproteobacteria</taxon>
        <taxon>Salinisphaerales</taxon>
        <taxon>Salinisphaeraceae</taxon>
        <taxon>Salinisphaera</taxon>
    </lineage>
</organism>
<protein>
    <submittedName>
        <fullName evidence="1">Glutathione-dependent formaldehyde-activating protein</fullName>
    </submittedName>
</protein>
<dbReference type="STRING" id="1304275.C41B8_13000"/>
<dbReference type="EMBL" id="APNK01000021">
    <property type="protein sequence ID" value="KEZ76876.1"/>
    <property type="molecule type" value="Genomic_DNA"/>
</dbReference>
<dbReference type="PATRIC" id="fig|1304275.5.peg.2655"/>
<sequence length="61" mass="6748">MLTEHPTFGLTDVFAAVIPDFPFRPALHVNYQEAVLHIHDGLPKLKDFPAEMGGSGETLEE</sequence>
<proteinExistence type="predicted"/>
<evidence type="ECO:0000313" key="2">
    <source>
        <dbReference type="Proteomes" id="UP000028302"/>
    </source>
</evidence>
<keyword evidence="2" id="KW-1185">Reference proteome</keyword>
<dbReference type="AlphaFoldDB" id="A0A084IJJ2"/>
<reference evidence="1 2" key="1">
    <citation type="submission" date="2013-03" db="EMBL/GenBank/DDBJ databases">
        <title>Salinisphaera hydrothermalis C41B8 Genome Sequencing.</title>
        <authorList>
            <person name="Li C."/>
            <person name="Lai Q."/>
            <person name="Shao Z."/>
        </authorList>
    </citation>
    <scope>NUCLEOTIDE SEQUENCE [LARGE SCALE GENOMIC DNA]</scope>
    <source>
        <strain evidence="1 2">C41B8</strain>
    </source>
</reference>
<dbReference type="Proteomes" id="UP000028302">
    <property type="component" value="Unassembled WGS sequence"/>
</dbReference>
<comment type="caution">
    <text evidence="1">The sequence shown here is derived from an EMBL/GenBank/DDBJ whole genome shotgun (WGS) entry which is preliminary data.</text>
</comment>
<gene>
    <name evidence="1" type="ORF">C41B8_13000</name>
</gene>
<accession>A0A084IJJ2</accession>
<name>A0A084IJJ2_SALHC</name>
<evidence type="ECO:0000313" key="1">
    <source>
        <dbReference type="EMBL" id="KEZ76876.1"/>
    </source>
</evidence>